<gene>
    <name evidence="1" type="ORF">LKD81_10660</name>
</gene>
<accession>A0AAE3EBQ0</accession>
<dbReference type="EMBL" id="JAJEQR010000029">
    <property type="protein sequence ID" value="MCC2231453.1"/>
    <property type="molecule type" value="Genomic_DNA"/>
</dbReference>
<reference evidence="1" key="1">
    <citation type="submission" date="2021-10" db="EMBL/GenBank/DDBJ databases">
        <title>Anaerobic single-cell dispensing facilitates the cultivation of human gut bacteria.</title>
        <authorList>
            <person name="Afrizal A."/>
        </authorList>
    </citation>
    <scope>NUCLEOTIDE SEQUENCE</scope>
    <source>
        <strain evidence="1">CLA-AA-H215</strain>
    </source>
</reference>
<dbReference type="Proteomes" id="UP001198182">
    <property type="component" value="Unassembled WGS sequence"/>
</dbReference>
<dbReference type="RefSeq" id="WP_308453972.1">
    <property type="nucleotide sequence ID" value="NZ_JAJEQR010000029.1"/>
</dbReference>
<evidence type="ECO:0000313" key="2">
    <source>
        <dbReference type="Proteomes" id="UP001198182"/>
    </source>
</evidence>
<proteinExistence type="predicted"/>
<keyword evidence="2" id="KW-1185">Reference proteome</keyword>
<evidence type="ECO:0000313" key="1">
    <source>
        <dbReference type="EMBL" id="MCC2231453.1"/>
    </source>
</evidence>
<protein>
    <submittedName>
        <fullName evidence="1">Multidrug transporter</fullName>
    </submittedName>
</protein>
<comment type="caution">
    <text evidence="1">The sequence shown here is derived from an EMBL/GenBank/DDBJ whole genome shotgun (WGS) entry which is preliminary data.</text>
</comment>
<sequence>MISAYEVNEKDWKLFRNKIAGWQDAYIDKLNKEYINLLSSDEKPSIKFWALEKRIRNDKNDAGVVVEMKRSKLIDNIAALLDESAITMDDLEEFSDEFKERVRFFAG</sequence>
<name>A0AAE3EBQ0_9FIRM</name>
<dbReference type="AlphaFoldDB" id="A0AAE3EBQ0"/>
<organism evidence="1 2">
    <name type="scientific">Hominifimenecus microfluidus</name>
    <dbReference type="NCBI Taxonomy" id="2885348"/>
    <lineage>
        <taxon>Bacteria</taxon>
        <taxon>Bacillati</taxon>
        <taxon>Bacillota</taxon>
        <taxon>Clostridia</taxon>
        <taxon>Lachnospirales</taxon>
        <taxon>Lachnospiraceae</taxon>
        <taxon>Hominifimenecus</taxon>
    </lineage>
</organism>